<feature type="signal peptide" evidence="1">
    <location>
        <begin position="1"/>
        <end position="31"/>
    </location>
</feature>
<name>A0ABT8DQ64_9BURK</name>
<feature type="domain" description="Oxidoreductase molybdopterin-binding" evidence="2">
    <location>
        <begin position="75"/>
        <end position="152"/>
    </location>
</feature>
<organism evidence="3 4">
    <name type="scientific">Roseateles violae</name>
    <dbReference type="NCBI Taxonomy" id="3058042"/>
    <lineage>
        <taxon>Bacteria</taxon>
        <taxon>Pseudomonadati</taxon>
        <taxon>Pseudomonadota</taxon>
        <taxon>Betaproteobacteria</taxon>
        <taxon>Burkholderiales</taxon>
        <taxon>Sphaerotilaceae</taxon>
        <taxon>Roseateles</taxon>
    </lineage>
</organism>
<dbReference type="EMBL" id="JAUHHC010000002">
    <property type="protein sequence ID" value="MDN3920136.1"/>
    <property type="molecule type" value="Genomic_DNA"/>
</dbReference>
<keyword evidence="4" id="KW-1185">Reference proteome</keyword>
<reference evidence="3 4" key="1">
    <citation type="submission" date="2023-06" db="EMBL/GenBank/DDBJ databases">
        <title>Pelomonas sp. PFR6 16S ribosomal RNA gene Genome sequencing and assembly.</title>
        <authorList>
            <person name="Woo H."/>
        </authorList>
    </citation>
    <scope>NUCLEOTIDE SEQUENCE [LARGE SCALE GENOMIC DNA]</scope>
    <source>
        <strain evidence="3 4">PFR6</strain>
    </source>
</reference>
<proteinExistence type="predicted"/>
<dbReference type="Gene3D" id="3.90.420.10">
    <property type="entry name" value="Oxidoreductase, molybdopterin-binding domain"/>
    <property type="match status" value="1"/>
</dbReference>
<evidence type="ECO:0000259" key="2">
    <source>
        <dbReference type="Pfam" id="PF00174"/>
    </source>
</evidence>
<dbReference type="RefSeq" id="WP_290358448.1">
    <property type="nucleotide sequence ID" value="NZ_JAUHHC010000002.1"/>
</dbReference>
<dbReference type="Pfam" id="PF00174">
    <property type="entry name" value="Oxidored_molyb"/>
    <property type="match status" value="1"/>
</dbReference>
<dbReference type="Proteomes" id="UP001228044">
    <property type="component" value="Unassembled WGS sequence"/>
</dbReference>
<feature type="chain" id="PRO_5045723214" evidence="1">
    <location>
        <begin position="32"/>
        <end position="180"/>
    </location>
</feature>
<sequence>MQGRPNAPRSRRRIWLAAAALLLAALPGAWALEAPSGKVVLTISGPLRSPNDGKGQASFDMAMLAALPQHSFTTKTPWYQGPRKFTGPLLRDVLAAAGVDTSQQGRKLEARAINDYKVTIPLDDAQRHEVLLARLMDDRPMAVRDKGPLFIIYPFDKDEQLRNTVYYGRSAWQLKALAVQ</sequence>
<keyword evidence="1" id="KW-0732">Signal</keyword>
<protein>
    <submittedName>
        <fullName evidence="3">Molybdopterin-dependent oxidoreductase</fullName>
    </submittedName>
</protein>
<accession>A0ABT8DQ64</accession>
<dbReference type="InterPro" id="IPR000572">
    <property type="entry name" value="OxRdtase_Mopterin-bd_dom"/>
</dbReference>
<evidence type="ECO:0000313" key="4">
    <source>
        <dbReference type="Proteomes" id="UP001228044"/>
    </source>
</evidence>
<evidence type="ECO:0000256" key="1">
    <source>
        <dbReference type="SAM" id="SignalP"/>
    </source>
</evidence>
<gene>
    <name evidence="3" type="ORF">QWJ38_07570</name>
</gene>
<dbReference type="InterPro" id="IPR036374">
    <property type="entry name" value="OxRdtase_Mopterin-bd_sf"/>
</dbReference>
<comment type="caution">
    <text evidence="3">The sequence shown here is derived from an EMBL/GenBank/DDBJ whole genome shotgun (WGS) entry which is preliminary data.</text>
</comment>
<evidence type="ECO:0000313" key="3">
    <source>
        <dbReference type="EMBL" id="MDN3920136.1"/>
    </source>
</evidence>
<dbReference type="SUPFAM" id="SSF56524">
    <property type="entry name" value="Oxidoreductase molybdopterin-binding domain"/>
    <property type="match status" value="1"/>
</dbReference>